<name>A0AA88KHU6_NAELO</name>
<organism evidence="3 4">
    <name type="scientific">Naegleria lovaniensis</name>
    <name type="common">Amoeba</name>
    <dbReference type="NCBI Taxonomy" id="51637"/>
    <lineage>
        <taxon>Eukaryota</taxon>
        <taxon>Discoba</taxon>
        <taxon>Heterolobosea</taxon>
        <taxon>Tetramitia</taxon>
        <taxon>Eutetramitia</taxon>
        <taxon>Vahlkampfiidae</taxon>
        <taxon>Naegleria</taxon>
    </lineage>
</organism>
<feature type="compositionally biased region" description="Polar residues" evidence="1">
    <location>
        <begin position="428"/>
        <end position="437"/>
    </location>
</feature>
<feature type="region of interest" description="Disordered" evidence="1">
    <location>
        <begin position="1"/>
        <end position="20"/>
    </location>
</feature>
<keyword evidence="4" id="KW-1185">Reference proteome</keyword>
<evidence type="ECO:0000256" key="1">
    <source>
        <dbReference type="SAM" id="MobiDB-lite"/>
    </source>
</evidence>
<evidence type="ECO:0000259" key="2">
    <source>
        <dbReference type="PROSITE" id="PS50011"/>
    </source>
</evidence>
<evidence type="ECO:0000313" key="4">
    <source>
        <dbReference type="Proteomes" id="UP000816034"/>
    </source>
</evidence>
<dbReference type="GO" id="GO:0005524">
    <property type="term" value="F:ATP binding"/>
    <property type="evidence" value="ECO:0007669"/>
    <property type="project" value="InterPro"/>
</dbReference>
<dbReference type="AlphaFoldDB" id="A0AA88KHU6"/>
<feature type="domain" description="Protein kinase" evidence="2">
    <location>
        <begin position="460"/>
        <end position="799"/>
    </location>
</feature>
<proteinExistence type="predicted"/>
<dbReference type="EMBL" id="PYSW02000058">
    <property type="protein sequence ID" value="KAG2373222.1"/>
    <property type="molecule type" value="Genomic_DNA"/>
</dbReference>
<sequence length="807" mass="93583">MDDTDEQLPPSSPFMEPQTKKMKKFVSMESPEFLKLQPSISQHNETAFIFATEEQQGIFESLITIERDPFIITNEQMHEQIATGLREQHSMISNEELDCAWWSYQSVVFEINKILCQSEDEAVASITTSLNSLKRHRIHTPYDLFLISQKSLPPNAWESTFMRMVNHLLDYQFKFRKNIIFRTQEVVQPVERSKVEGTKLETKLCSVSFAQLENAMGASSLVFLKCEGQRAENLKHKDHFELTTMDGIATFTTFIEIMCEHVYECKQQLAKEVKGEKVSSSSTLPIRSKPLSLEGTLKSMNMGFGRNRPVYNPIEDVFDSIDEGVTSLVETLSPLFKVNVEVQHTSVPNDCISVFAFKKGDPFVWIKSLREPSCFVGVFYWGDENFFFKAYACPLSVKSNQERLLRKVLNDHRSDDPKSRRELKKEGSNNNFQPQNQSASSLDVFNKFAENPMNEAACAVELEQILSLSNFKFSPESMRCERSCVGFYGHALSRFHNTSVFVKITAFREENEKVMKKMVHLQISKSIYTFPNVVRIYDFQQIQSNEKLVRVVYNLMKQHNSGEYELKKLVRSTQPISITIQEQLMSLDDVMNKNSIREWVGKNSKLFFMNLVKQCFDILFQLDALNTDISLGNLMIRFDQDGWKRAVNKEEKMACFILVVIDFNSSLLLRERDVNSIQSSENMYREVILDQSVDYVYKYPYSDPSFEMKEVDIYSMAVVIVNYLYHITYGKSFKSKVKEHLESCEQYRIEMIDFLIELNHLLDPDCVKLVELLKYMLGTTEERPSLENIKATLQKMEFLGFNNFETP</sequence>
<dbReference type="RefSeq" id="XP_044542396.1">
    <property type="nucleotide sequence ID" value="XM_044688079.1"/>
</dbReference>
<dbReference type="Gene3D" id="1.10.510.10">
    <property type="entry name" value="Transferase(Phosphotransferase) domain 1"/>
    <property type="match status" value="1"/>
</dbReference>
<reference evidence="3 4" key="1">
    <citation type="journal article" date="2018" name="BMC Genomics">
        <title>The genome of Naegleria lovaniensis, the basis for a comparative approach to unravel pathogenicity factors of the human pathogenic amoeba N. fowleri.</title>
        <authorList>
            <person name="Liechti N."/>
            <person name="Schurch N."/>
            <person name="Bruggmann R."/>
            <person name="Wittwer M."/>
        </authorList>
    </citation>
    <scope>NUCLEOTIDE SEQUENCE [LARGE SCALE GENOMIC DNA]</scope>
    <source>
        <strain evidence="3 4">ATCC 30569</strain>
    </source>
</reference>
<gene>
    <name evidence="3" type="ORF">C9374_012325</name>
</gene>
<accession>A0AA88KHU6</accession>
<protein>
    <recommendedName>
        <fullName evidence="2">Protein kinase domain-containing protein</fullName>
    </recommendedName>
</protein>
<dbReference type="Proteomes" id="UP000816034">
    <property type="component" value="Unassembled WGS sequence"/>
</dbReference>
<feature type="compositionally biased region" description="Basic and acidic residues" evidence="1">
    <location>
        <begin position="410"/>
        <end position="427"/>
    </location>
</feature>
<dbReference type="GO" id="GO:0004672">
    <property type="term" value="F:protein kinase activity"/>
    <property type="evidence" value="ECO:0007669"/>
    <property type="project" value="InterPro"/>
</dbReference>
<feature type="region of interest" description="Disordered" evidence="1">
    <location>
        <begin position="410"/>
        <end position="437"/>
    </location>
</feature>
<evidence type="ECO:0000313" key="3">
    <source>
        <dbReference type="EMBL" id="KAG2373222.1"/>
    </source>
</evidence>
<dbReference type="GeneID" id="68104779"/>
<dbReference type="PROSITE" id="PS50011">
    <property type="entry name" value="PROTEIN_KINASE_DOM"/>
    <property type="match status" value="1"/>
</dbReference>
<dbReference type="InterPro" id="IPR011009">
    <property type="entry name" value="Kinase-like_dom_sf"/>
</dbReference>
<dbReference type="SUPFAM" id="SSF56112">
    <property type="entry name" value="Protein kinase-like (PK-like)"/>
    <property type="match status" value="1"/>
</dbReference>
<comment type="caution">
    <text evidence="3">The sequence shown here is derived from an EMBL/GenBank/DDBJ whole genome shotgun (WGS) entry which is preliminary data.</text>
</comment>
<dbReference type="InterPro" id="IPR000719">
    <property type="entry name" value="Prot_kinase_dom"/>
</dbReference>